<sequence>MEGKQFTQEKQEKKERIVLVFDVGTQSTRALLINNRGSILAKAQKKHEPPYVSPDTDYAEQDAQFYYGKLCEAALTLKEKEPERWARVEAVSLTAIRSTCVCVDREGTPIRPAFVWLDNRKAEGTPRFSQLSRIMLKAVGMEQTANMQYRKAQCNWMREKEPENWEKTYKYLMISGYLIFRLTGKMVDSAASMVGRVPFDHRTRTWQKKSDLTRPVFPIEPEKLCEIVEPGEMLGRVSAKAAADTGLPEGLPLIASGSDKACEILGLGCITKEKAAISFGTTATVTFTTDAYVEPERFIPPYASVMRGHFTPEIEIFRGYWLVSWFKREFAAKEIETAQTLGISAEELLNRRLKEVPAGCEGLIFQPYFTPNTTMPVAKGAVIGFSDVHTRIHIYRAIIEGINFALMDGLKLLEKQSGHKFLEIYVGGGGAQSDEICQITADMFGLPVIRTQTFEVSGIGSAIAAFVGMGEFTDYEEAVGSMVFKKDFFSPDMQQHQIYNTLYEEIFRNIYGRLSPLYQRLNDIYK</sequence>
<dbReference type="GO" id="GO:0005975">
    <property type="term" value="P:carbohydrate metabolic process"/>
    <property type="evidence" value="ECO:0007669"/>
    <property type="project" value="InterPro"/>
</dbReference>
<dbReference type="InterPro" id="IPR043129">
    <property type="entry name" value="ATPase_NBD"/>
</dbReference>
<dbReference type="GeneID" id="97986054"/>
<dbReference type="Pfam" id="PF00370">
    <property type="entry name" value="FGGY_N"/>
    <property type="match status" value="1"/>
</dbReference>
<dbReference type="AlphaFoldDB" id="A0A3E3IAX1"/>
<reference evidence="6" key="1">
    <citation type="submission" date="2018-08" db="EMBL/GenBank/DDBJ databases">
        <title>A genome reference for cultivated species of the human gut microbiota.</title>
        <authorList>
            <person name="Zou Y."/>
            <person name="Xue W."/>
            <person name="Luo G."/>
        </authorList>
    </citation>
    <scope>NUCLEOTIDE SEQUENCE [LARGE SCALE GENOMIC DNA]</scope>
    <source>
        <strain evidence="6">TF05-5AC</strain>
    </source>
</reference>
<evidence type="ECO:0000259" key="5">
    <source>
        <dbReference type="Pfam" id="PF02782"/>
    </source>
</evidence>
<dbReference type="RefSeq" id="WP_117543765.1">
    <property type="nucleotide sequence ID" value="NZ_JBKUNB010000011.1"/>
</dbReference>
<comment type="caution">
    <text evidence="6">The sequence shown here is derived from an EMBL/GenBank/DDBJ whole genome shotgun (WGS) entry which is preliminary data.</text>
</comment>
<evidence type="ECO:0000256" key="1">
    <source>
        <dbReference type="ARBA" id="ARBA00009156"/>
    </source>
</evidence>
<evidence type="ECO:0000256" key="2">
    <source>
        <dbReference type="ARBA" id="ARBA00022679"/>
    </source>
</evidence>
<name>A0A3E3IAX1_9FIRM</name>
<dbReference type="InterPro" id="IPR018484">
    <property type="entry name" value="FGGY_N"/>
</dbReference>
<feature type="domain" description="Carbohydrate kinase FGGY N-terminal" evidence="4">
    <location>
        <begin position="18"/>
        <end position="266"/>
    </location>
</feature>
<evidence type="ECO:0000256" key="3">
    <source>
        <dbReference type="ARBA" id="ARBA00022777"/>
    </source>
</evidence>
<evidence type="ECO:0000313" key="7">
    <source>
        <dbReference type="Proteomes" id="UP000260812"/>
    </source>
</evidence>
<dbReference type="PIRSF" id="PIRSF000538">
    <property type="entry name" value="GlpK"/>
    <property type="match status" value="1"/>
</dbReference>
<dbReference type="PANTHER" id="PTHR43095:SF5">
    <property type="entry name" value="XYLULOSE KINASE"/>
    <property type="match status" value="1"/>
</dbReference>
<dbReference type="SUPFAM" id="SSF53067">
    <property type="entry name" value="Actin-like ATPase domain"/>
    <property type="match status" value="2"/>
</dbReference>
<protein>
    <submittedName>
        <fullName evidence="6">Carbohydrate kinase</fullName>
    </submittedName>
</protein>
<keyword evidence="7" id="KW-1185">Reference proteome</keyword>
<accession>A0A3E3IAX1</accession>
<gene>
    <name evidence="6" type="ORF">DXC51_03920</name>
</gene>
<dbReference type="Pfam" id="PF02782">
    <property type="entry name" value="FGGY_C"/>
    <property type="match status" value="1"/>
</dbReference>
<keyword evidence="2" id="KW-0808">Transferase</keyword>
<feature type="domain" description="Carbohydrate kinase FGGY C-terminal" evidence="5">
    <location>
        <begin position="275"/>
        <end position="468"/>
    </location>
</feature>
<evidence type="ECO:0000259" key="4">
    <source>
        <dbReference type="Pfam" id="PF00370"/>
    </source>
</evidence>
<organism evidence="6 7">
    <name type="scientific">Eisenbergiella massiliensis</name>
    <dbReference type="NCBI Taxonomy" id="1720294"/>
    <lineage>
        <taxon>Bacteria</taxon>
        <taxon>Bacillati</taxon>
        <taxon>Bacillota</taxon>
        <taxon>Clostridia</taxon>
        <taxon>Lachnospirales</taxon>
        <taxon>Lachnospiraceae</taxon>
        <taxon>Eisenbergiella</taxon>
    </lineage>
</organism>
<dbReference type="CDD" id="cd07779">
    <property type="entry name" value="ASKHA_NBD_FGGY_YgcE-like"/>
    <property type="match status" value="1"/>
</dbReference>
<dbReference type="InterPro" id="IPR018485">
    <property type="entry name" value="FGGY_C"/>
</dbReference>
<dbReference type="InterPro" id="IPR000577">
    <property type="entry name" value="Carb_kinase_FGGY"/>
</dbReference>
<dbReference type="EMBL" id="QVLV01000002">
    <property type="protein sequence ID" value="RGE64228.1"/>
    <property type="molecule type" value="Genomic_DNA"/>
</dbReference>
<evidence type="ECO:0000313" key="6">
    <source>
        <dbReference type="EMBL" id="RGE64228.1"/>
    </source>
</evidence>
<keyword evidence="3 6" id="KW-0418">Kinase</keyword>
<dbReference type="GO" id="GO:0016301">
    <property type="term" value="F:kinase activity"/>
    <property type="evidence" value="ECO:0007669"/>
    <property type="project" value="UniProtKB-KW"/>
</dbReference>
<proteinExistence type="inferred from homology"/>
<comment type="similarity">
    <text evidence="1">Belongs to the FGGY kinase family.</text>
</comment>
<dbReference type="PANTHER" id="PTHR43095">
    <property type="entry name" value="SUGAR KINASE"/>
    <property type="match status" value="1"/>
</dbReference>
<dbReference type="Proteomes" id="UP000260812">
    <property type="component" value="Unassembled WGS sequence"/>
</dbReference>
<dbReference type="InterPro" id="IPR050406">
    <property type="entry name" value="FGGY_Carb_Kinase"/>
</dbReference>
<dbReference type="Gene3D" id="3.30.420.40">
    <property type="match status" value="2"/>
</dbReference>